<evidence type="ECO:0000256" key="5">
    <source>
        <dbReference type="ARBA" id="ARBA00023239"/>
    </source>
</evidence>
<evidence type="ECO:0000256" key="2">
    <source>
        <dbReference type="ARBA" id="ARBA00008847"/>
    </source>
</evidence>
<dbReference type="CDD" id="cd04725">
    <property type="entry name" value="OMP_decarboxylase_like"/>
    <property type="match status" value="1"/>
</dbReference>
<dbReference type="GO" id="GO:0044205">
    <property type="term" value="P:'de novo' UMP biosynthetic process"/>
    <property type="evidence" value="ECO:0007669"/>
    <property type="project" value="UniProtKB-UniRule"/>
</dbReference>
<comment type="caution">
    <text evidence="9">The sequence shown here is derived from an EMBL/GenBank/DDBJ whole genome shotgun (WGS) entry which is preliminary data.</text>
</comment>
<evidence type="ECO:0000313" key="9">
    <source>
        <dbReference type="EMBL" id="HIR94232.1"/>
    </source>
</evidence>
<evidence type="ECO:0000256" key="7">
    <source>
        <dbReference type="HAMAP-Rule" id="MF_01215"/>
    </source>
</evidence>
<dbReference type="PANTHER" id="PTHR43375:SF1">
    <property type="entry name" value="OROTIDINE 5'-PHOSPHATE DECARBOXYLASE"/>
    <property type="match status" value="1"/>
</dbReference>
<dbReference type="SMART" id="SM00934">
    <property type="entry name" value="OMPdecase"/>
    <property type="match status" value="1"/>
</dbReference>
<keyword evidence="5 7" id="KW-0456">Lyase</keyword>
<dbReference type="Proteomes" id="UP000886841">
    <property type="component" value="Unassembled WGS sequence"/>
</dbReference>
<dbReference type="EMBL" id="DVHU01000111">
    <property type="protein sequence ID" value="HIR94232.1"/>
    <property type="molecule type" value="Genomic_DNA"/>
</dbReference>
<evidence type="ECO:0000313" key="10">
    <source>
        <dbReference type="Proteomes" id="UP000886841"/>
    </source>
</evidence>
<name>A0A9D1ELK4_9FIRM</name>
<protein>
    <recommendedName>
        <fullName evidence="7">Orotidine 5'-phosphate decarboxylase</fullName>
        <ecNumber evidence="7">4.1.1.23</ecNumber>
    </recommendedName>
    <alternativeName>
        <fullName evidence="7">OMP decarboxylase</fullName>
        <shortName evidence="7">OMPDCase</shortName>
        <shortName evidence="7">OMPdecase</shortName>
    </alternativeName>
</protein>
<feature type="domain" description="Orotidine 5'-phosphate decarboxylase" evidence="8">
    <location>
        <begin position="15"/>
        <end position="281"/>
    </location>
</feature>
<dbReference type="Pfam" id="PF00215">
    <property type="entry name" value="OMPdecase"/>
    <property type="match status" value="1"/>
</dbReference>
<dbReference type="InterPro" id="IPR011995">
    <property type="entry name" value="OMPdecase_type-2"/>
</dbReference>
<evidence type="ECO:0000256" key="1">
    <source>
        <dbReference type="ARBA" id="ARBA00004861"/>
    </source>
</evidence>
<evidence type="ECO:0000256" key="3">
    <source>
        <dbReference type="ARBA" id="ARBA00022793"/>
    </source>
</evidence>
<dbReference type="AlphaFoldDB" id="A0A9D1ELK4"/>
<reference evidence="9" key="2">
    <citation type="journal article" date="2021" name="PeerJ">
        <title>Extensive microbial diversity within the chicken gut microbiome revealed by metagenomics and culture.</title>
        <authorList>
            <person name="Gilroy R."/>
            <person name="Ravi A."/>
            <person name="Getino M."/>
            <person name="Pursley I."/>
            <person name="Horton D.L."/>
            <person name="Alikhan N.F."/>
            <person name="Baker D."/>
            <person name="Gharbi K."/>
            <person name="Hall N."/>
            <person name="Watson M."/>
            <person name="Adriaenssens E.M."/>
            <person name="Foster-Nyarko E."/>
            <person name="Jarju S."/>
            <person name="Secka A."/>
            <person name="Antonio M."/>
            <person name="Oren A."/>
            <person name="Chaudhuri R.R."/>
            <person name="La Ragione R."/>
            <person name="Hildebrand F."/>
            <person name="Pallen M.J."/>
        </authorList>
    </citation>
    <scope>NUCLEOTIDE SEQUENCE</scope>
    <source>
        <strain evidence="9">ChiSxjej1B13-7041</strain>
    </source>
</reference>
<reference evidence="9" key="1">
    <citation type="submission" date="2020-10" db="EMBL/GenBank/DDBJ databases">
        <authorList>
            <person name="Gilroy R."/>
        </authorList>
    </citation>
    <scope>NUCLEOTIDE SEQUENCE</scope>
    <source>
        <strain evidence="9">ChiSxjej1B13-7041</strain>
    </source>
</reference>
<dbReference type="SUPFAM" id="SSF51366">
    <property type="entry name" value="Ribulose-phoshate binding barrel"/>
    <property type="match status" value="1"/>
</dbReference>
<dbReference type="Gene3D" id="3.20.20.70">
    <property type="entry name" value="Aldolase class I"/>
    <property type="match status" value="1"/>
</dbReference>
<dbReference type="GO" id="GO:0006207">
    <property type="term" value="P:'de novo' pyrimidine nucleobase biosynthetic process"/>
    <property type="evidence" value="ECO:0007669"/>
    <property type="project" value="InterPro"/>
</dbReference>
<dbReference type="InterPro" id="IPR011060">
    <property type="entry name" value="RibuloseP-bd_barrel"/>
</dbReference>
<keyword evidence="3 7" id="KW-0210">Decarboxylase</keyword>
<organism evidence="9 10">
    <name type="scientific">Candidatus Egerieimonas intestinavium</name>
    <dbReference type="NCBI Taxonomy" id="2840777"/>
    <lineage>
        <taxon>Bacteria</taxon>
        <taxon>Bacillati</taxon>
        <taxon>Bacillota</taxon>
        <taxon>Clostridia</taxon>
        <taxon>Lachnospirales</taxon>
        <taxon>Lachnospiraceae</taxon>
        <taxon>Lachnospiraceae incertae sedis</taxon>
        <taxon>Candidatus Egerieimonas</taxon>
    </lineage>
</organism>
<comment type="catalytic activity">
    <reaction evidence="6 7">
        <text>orotidine 5'-phosphate + H(+) = UMP + CO2</text>
        <dbReference type="Rhea" id="RHEA:11596"/>
        <dbReference type="ChEBI" id="CHEBI:15378"/>
        <dbReference type="ChEBI" id="CHEBI:16526"/>
        <dbReference type="ChEBI" id="CHEBI:57538"/>
        <dbReference type="ChEBI" id="CHEBI:57865"/>
        <dbReference type="EC" id="4.1.1.23"/>
    </reaction>
</comment>
<keyword evidence="4 7" id="KW-0665">Pyrimidine biosynthesis</keyword>
<gene>
    <name evidence="7 9" type="primary">pyrF</name>
    <name evidence="9" type="ORF">IAB98_12515</name>
</gene>
<dbReference type="GO" id="GO:0004590">
    <property type="term" value="F:orotidine-5'-phosphate decarboxylase activity"/>
    <property type="evidence" value="ECO:0007669"/>
    <property type="project" value="UniProtKB-UniRule"/>
</dbReference>
<dbReference type="InterPro" id="IPR001754">
    <property type="entry name" value="OMPdeCOase_dom"/>
</dbReference>
<comment type="similarity">
    <text evidence="2 7">Belongs to the OMP decarboxylase family. Type 2 subfamily.</text>
</comment>
<feature type="active site" description="Proton donor" evidence="7">
    <location>
        <position position="105"/>
    </location>
</feature>
<dbReference type="NCBIfam" id="TIGR02127">
    <property type="entry name" value="pyrF_sub2"/>
    <property type="match status" value="1"/>
</dbReference>
<dbReference type="EC" id="4.1.1.23" evidence="7"/>
<comment type="pathway">
    <text evidence="1 7">Pyrimidine metabolism; UMP biosynthesis via de novo pathway; UMP from orotate: step 2/2.</text>
</comment>
<evidence type="ECO:0000256" key="6">
    <source>
        <dbReference type="ARBA" id="ARBA00049157"/>
    </source>
</evidence>
<evidence type="ECO:0000259" key="8">
    <source>
        <dbReference type="SMART" id="SM00934"/>
    </source>
</evidence>
<sequence length="309" mass="33669">MINKLVAKIQKTHAPIVVGLDPMLNYIPEHIQKRAFDQFGETLEGAAEAVWQYNKEIVDCVCDLIPAVKPQIAMYEQFGIPGLAAFKKTVDYCHEKDLVVIGDIKRGDIGSTSEAYAVGHLGKVQVGGKSYYGFDEDFATVNPYLGSDGVKPFIKVCKEENKGIFILVKTSNPSSGEFQDRLIDGRPLYEWVGEQVAAWGEEHMGDSYSYVGAVVGATYPEMGKVLRRVMPKSYILVPGYGAQGGKGKDLVHFFNEDGLGAIVNSSRGIIAAYKQEAYAKFGAEHFGEAARQAVIDMAADIDGALQAAK</sequence>
<dbReference type="InterPro" id="IPR013785">
    <property type="entry name" value="Aldolase_TIM"/>
</dbReference>
<proteinExistence type="inferred from homology"/>
<dbReference type="HAMAP" id="MF_01215">
    <property type="entry name" value="OMPdecase_type2"/>
    <property type="match status" value="1"/>
</dbReference>
<dbReference type="PANTHER" id="PTHR43375">
    <property type="entry name" value="OROTIDINE 5'-PHOSPHATE DECARBOXYLASE"/>
    <property type="match status" value="1"/>
</dbReference>
<evidence type="ECO:0000256" key="4">
    <source>
        <dbReference type="ARBA" id="ARBA00022975"/>
    </source>
</evidence>
<accession>A0A9D1ELK4</accession>